<keyword evidence="3" id="KW-1185">Reference proteome</keyword>
<dbReference type="Proteomes" id="UP001189429">
    <property type="component" value="Unassembled WGS sequence"/>
</dbReference>
<dbReference type="EMBL" id="CAUYUJ010016076">
    <property type="protein sequence ID" value="CAK0861611.1"/>
    <property type="molecule type" value="Genomic_DNA"/>
</dbReference>
<evidence type="ECO:0000256" key="1">
    <source>
        <dbReference type="SAM" id="MobiDB-lite"/>
    </source>
</evidence>
<gene>
    <name evidence="2" type="ORF">PCOR1329_LOCUS50229</name>
</gene>
<name>A0ABN9UQX0_9DINO</name>
<protein>
    <submittedName>
        <fullName evidence="2">Uncharacterized protein</fullName>
    </submittedName>
</protein>
<feature type="compositionally biased region" description="Low complexity" evidence="1">
    <location>
        <begin position="199"/>
        <end position="209"/>
    </location>
</feature>
<comment type="caution">
    <text evidence="2">The sequence shown here is derived from an EMBL/GenBank/DDBJ whole genome shotgun (WGS) entry which is preliminary data.</text>
</comment>
<feature type="region of interest" description="Disordered" evidence="1">
    <location>
        <begin position="180"/>
        <end position="209"/>
    </location>
</feature>
<accession>A0ABN9UQX0</accession>
<evidence type="ECO:0000313" key="3">
    <source>
        <dbReference type="Proteomes" id="UP001189429"/>
    </source>
</evidence>
<reference evidence="2" key="1">
    <citation type="submission" date="2023-10" db="EMBL/GenBank/DDBJ databases">
        <authorList>
            <person name="Chen Y."/>
            <person name="Shah S."/>
            <person name="Dougan E. K."/>
            <person name="Thang M."/>
            <person name="Chan C."/>
        </authorList>
    </citation>
    <scope>NUCLEOTIDE SEQUENCE [LARGE SCALE GENOMIC DNA]</scope>
</reference>
<evidence type="ECO:0000313" key="2">
    <source>
        <dbReference type="EMBL" id="CAK0861611.1"/>
    </source>
</evidence>
<feature type="non-terminal residue" evidence="2">
    <location>
        <position position="371"/>
    </location>
</feature>
<sequence length="371" mass="39522">MATFIDDEGQFIALEALVIQLKSGGAAQHPASHSAFFKALTDADLLGNLSIEQILDYCISIAEHAFPSGWADIAREALALGRALCRVAMIWENTQEVLRFGSFRARLIMQAIAFAIGKPGVAMNSRDAAELANLTAQVGSGLASCIDNVGPRDVQMAGKEKQAEWWSTLVSDMRRNQHALKDTTKHSPVANTDAATTPDVGADAAHGADGPLSQFQVKLEANGGEGDGGVLACDGGSNQPGSKREPDAPKMAKKVQVLVTETVNLASCYRFRMSADEDPPLKIDLTSDGLRLPFAGAGANHPPKDGIELGELYGAPFYVDGNASLFSEIAPPARVVKVVESDSAMEIYWRDLQLNMSAPAPPEENGREPVH</sequence>
<organism evidence="2 3">
    <name type="scientific">Prorocentrum cordatum</name>
    <dbReference type="NCBI Taxonomy" id="2364126"/>
    <lineage>
        <taxon>Eukaryota</taxon>
        <taxon>Sar</taxon>
        <taxon>Alveolata</taxon>
        <taxon>Dinophyceae</taxon>
        <taxon>Prorocentrales</taxon>
        <taxon>Prorocentraceae</taxon>
        <taxon>Prorocentrum</taxon>
    </lineage>
</organism>
<feature type="region of interest" description="Disordered" evidence="1">
    <location>
        <begin position="226"/>
        <end position="252"/>
    </location>
</feature>
<proteinExistence type="predicted"/>